<evidence type="ECO:0000313" key="4">
    <source>
        <dbReference type="Proteomes" id="UP000318288"/>
    </source>
</evidence>
<dbReference type="EMBL" id="SJPW01000006">
    <property type="protein sequence ID" value="TWU48624.1"/>
    <property type="molecule type" value="Genomic_DNA"/>
</dbReference>
<dbReference type="SUPFAM" id="SSF48452">
    <property type="entry name" value="TPR-like"/>
    <property type="match status" value="2"/>
</dbReference>
<proteinExistence type="predicted"/>
<dbReference type="PANTHER" id="PTHR10098">
    <property type="entry name" value="RAPSYN-RELATED"/>
    <property type="match status" value="1"/>
</dbReference>
<dbReference type="Gene3D" id="1.25.40.10">
    <property type="entry name" value="Tetratricopeptide repeat domain"/>
    <property type="match status" value="2"/>
</dbReference>
<dbReference type="InterPro" id="IPR019734">
    <property type="entry name" value="TPR_rpt"/>
</dbReference>
<dbReference type="AlphaFoldDB" id="A0A5C6EJE1"/>
<protein>
    <submittedName>
        <fullName evidence="3">Photosystem I assembly protein Ycf3</fullName>
    </submittedName>
</protein>
<keyword evidence="1" id="KW-0802">TPR repeat</keyword>
<feature type="domain" description="CHAT" evidence="2">
    <location>
        <begin position="450"/>
        <end position="770"/>
    </location>
</feature>
<evidence type="ECO:0000313" key="3">
    <source>
        <dbReference type="EMBL" id="TWU48624.1"/>
    </source>
</evidence>
<dbReference type="PANTHER" id="PTHR10098:SF108">
    <property type="entry name" value="TETRATRICOPEPTIDE REPEAT PROTEIN 28"/>
    <property type="match status" value="1"/>
</dbReference>
<evidence type="ECO:0000259" key="2">
    <source>
        <dbReference type="Pfam" id="PF12770"/>
    </source>
</evidence>
<comment type="caution">
    <text evidence="3">The sequence shown here is derived from an EMBL/GenBank/DDBJ whole genome shotgun (WGS) entry which is preliminary data.</text>
</comment>
<organism evidence="3 4">
    <name type="scientific">Rubripirellula tenax</name>
    <dbReference type="NCBI Taxonomy" id="2528015"/>
    <lineage>
        <taxon>Bacteria</taxon>
        <taxon>Pseudomonadati</taxon>
        <taxon>Planctomycetota</taxon>
        <taxon>Planctomycetia</taxon>
        <taxon>Pirellulales</taxon>
        <taxon>Pirellulaceae</taxon>
        <taxon>Rubripirellula</taxon>
    </lineage>
</organism>
<name>A0A5C6EJE1_9BACT</name>
<feature type="repeat" description="TPR" evidence="1">
    <location>
        <begin position="31"/>
        <end position="64"/>
    </location>
</feature>
<dbReference type="Pfam" id="PF12770">
    <property type="entry name" value="CHAT"/>
    <property type="match status" value="1"/>
</dbReference>
<evidence type="ECO:0000256" key="1">
    <source>
        <dbReference type="PROSITE-ProRule" id="PRU00339"/>
    </source>
</evidence>
<dbReference type="SMART" id="SM00028">
    <property type="entry name" value="TPR"/>
    <property type="match status" value="5"/>
</dbReference>
<feature type="repeat" description="TPR" evidence="1">
    <location>
        <begin position="115"/>
        <end position="148"/>
    </location>
</feature>
<dbReference type="Pfam" id="PF13424">
    <property type="entry name" value="TPR_12"/>
    <property type="match status" value="3"/>
</dbReference>
<keyword evidence="4" id="KW-1185">Reference proteome</keyword>
<gene>
    <name evidence="3" type="ORF">Poly51_45250</name>
</gene>
<dbReference type="OrthoDB" id="220792at2"/>
<sequence length="771" mass="84242">MQGKYEAASDNYQQAIQILERLGDESSTDKAEAYSNYADLLSETGDYPKAKQYAKKSLDLMRRNFGQRSERTAVAINNLGQILLALGEMESAETMLTDALKMTQSIFGSEHFETATSRKNLGKLYVLRGKYDKARDQYEAALSVLRATVGDDHPVTLTVAGNLGHLHSEIGDADRAEPLLTDALDRKTKLYGDDHVAVALARHNLGGLMLETGRLDKARELLTSAARSYESFDDSRLGDAAGARAFLGLVEGAAADSREAIRQLDSCRRLANSAAWRVLPQLSNNEQQKFMKATYQWTLFTALSLANEFPDDAAVREATTVWLANGKGIATEAFVNAKRGIATEAPRWTTINELRASLDDGSVWIDIARQDMIHYHATKYSERLGDPRYVAWIMPKFGAIQRVDLGDAKAIDKMVEEFRQSIGNSGGAAGDVTQVGEMAATEAMNTLIASISKAVWQPIQTRLDDSVKRLRLSPDGSLRLLPWAALTNDDSELLVQQYATTLFSSGRELAAPKRRSHAVATPPTVFSNPNFDQPIAEKRAAYEAVFRAAPPSGSDQRSLALDRDRLRAAPLPGTAIESAAILPSLERWFQRAPVQYRGRYALESIAKKMVSPPVVVFATHGFFVNDETKGFDPLERCGLLLSGCNDARSSIAGDDGVLTGTEITDIDLRGTELVVLSACETGIGRVEDGNGVAGLARSFRIAGAGSVVATLWQIPDFDTAKLMSDFFAEVAEGTAKDEALRRAQIKRIESRRSRNGAAHPYFWAGFTIGGR</sequence>
<accession>A0A5C6EJE1</accession>
<reference evidence="3 4" key="1">
    <citation type="submission" date="2019-02" db="EMBL/GenBank/DDBJ databases">
        <title>Deep-cultivation of Planctomycetes and their phenomic and genomic characterization uncovers novel biology.</title>
        <authorList>
            <person name="Wiegand S."/>
            <person name="Jogler M."/>
            <person name="Boedeker C."/>
            <person name="Pinto D."/>
            <person name="Vollmers J."/>
            <person name="Rivas-Marin E."/>
            <person name="Kohn T."/>
            <person name="Peeters S.H."/>
            <person name="Heuer A."/>
            <person name="Rast P."/>
            <person name="Oberbeckmann S."/>
            <person name="Bunk B."/>
            <person name="Jeske O."/>
            <person name="Meyerdierks A."/>
            <person name="Storesund J.E."/>
            <person name="Kallscheuer N."/>
            <person name="Luecker S."/>
            <person name="Lage O.M."/>
            <person name="Pohl T."/>
            <person name="Merkel B.J."/>
            <person name="Hornburger P."/>
            <person name="Mueller R.-W."/>
            <person name="Bruemmer F."/>
            <person name="Labrenz M."/>
            <person name="Spormann A.M."/>
            <person name="Op Den Camp H."/>
            <person name="Overmann J."/>
            <person name="Amann R."/>
            <person name="Jetten M.S.M."/>
            <person name="Mascher T."/>
            <person name="Medema M.H."/>
            <person name="Devos D.P."/>
            <person name="Kaster A.-K."/>
            <person name="Ovreas L."/>
            <person name="Rohde M."/>
            <person name="Galperin M.Y."/>
            <person name="Jogler C."/>
        </authorList>
    </citation>
    <scope>NUCLEOTIDE SEQUENCE [LARGE SCALE GENOMIC DNA]</scope>
    <source>
        <strain evidence="3 4">Poly51</strain>
    </source>
</reference>
<dbReference type="Proteomes" id="UP000318288">
    <property type="component" value="Unassembled WGS sequence"/>
</dbReference>
<dbReference type="InterPro" id="IPR024983">
    <property type="entry name" value="CHAT_dom"/>
</dbReference>
<dbReference type="PROSITE" id="PS50005">
    <property type="entry name" value="TPR"/>
    <property type="match status" value="2"/>
</dbReference>
<dbReference type="InterPro" id="IPR011990">
    <property type="entry name" value="TPR-like_helical_dom_sf"/>
</dbReference>